<dbReference type="EMBL" id="DS995262">
    <property type="protein sequence ID" value="EDZ38277.1"/>
    <property type="molecule type" value="Genomic_DNA"/>
</dbReference>
<feature type="transmembrane region" description="Helical" evidence="8">
    <location>
        <begin position="667"/>
        <end position="683"/>
    </location>
</feature>
<evidence type="ECO:0000313" key="10">
    <source>
        <dbReference type="EMBL" id="EDZ38277.1"/>
    </source>
</evidence>
<keyword evidence="6 8" id="KW-0472">Membrane</keyword>
<feature type="transmembrane region" description="Helical" evidence="8">
    <location>
        <begin position="47"/>
        <end position="67"/>
    </location>
</feature>
<evidence type="ECO:0000256" key="2">
    <source>
        <dbReference type="ARBA" id="ARBA00022475"/>
    </source>
</evidence>
<feature type="domain" description="NADH:quinone oxidoreductase/Mrp antiporter transmembrane" evidence="9">
    <location>
        <begin position="139"/>
        <end position="440"/>
    </location>
</feature>
<reference evidence="10" key="2">
    <citation type="journal article" date="2008" name="PLoS Biol.">
        <title>Population genomic analysis of strain variation in Leptospirillum group II bacteria involved in acid mine drainage formation.</title>
        <authorList>
            <person name="Simmons S.L."/>
            <person name="Dibartolo G."/>
            <person name="Denef V.J."/>
            <person name="Goltsman D.S."/>
            <person name="Thelen M.P."/>
            <person name="Banfield J.F."/>
        </authorList>
    </citation>
    <scope>NUCLEOTIDE SEQUENCE [LARGE SCALE GENOMIC DNA]</scope>
</reference>
<feature type="transmembrane region" description="Helical" evidence="8">
    <location>
        <begin position="548"/>
        <end position="570"/>
    </location>
</feature>
<feature type="transmembrane region" description="Helical" evidence="8">
    <location>
        <begin position="286"/>
        <end position="311"/>
    </location>
</feature>
<dbReference type="GO" id="GO:0042773">
    <property type="term" value="P:ATP synthesis coupled electron transport"/>
    <property type="evidence" value="ECO:0007669"/>
    <property type="project" value="InterPro"/>
</dbReference>
<dbReference type="GO" id="GO:0008137">
    <property type="term" value="F:NADH dehydrogenase (ubiquinone) activity"/>
    <property type="evidence" value="ECO:0007669"/>
    <property type="project" value="InterPro"/>
</dbReference>
<keyword evidence="2" id="KW-1003">Cell membrane</keyword>
<evidence type="ECO:0000256" key="8">
    <source>
        <dbReference type="SAM" id="Phobius"/>
    </source>
</evidence>
<feature type="transmembrane region" description="Helical" evidence="8">
    <location>
        <begin position="487"/>
        <end position="506"/>
    </location>
</feature>
<evidence type="ECO:0000256" key="3">
    <source>
        <dbReference type="ARBA" id="ARBA00022692"/>
    </source>
</evidence>
<feature type="transmembrane region" description="Helical" evidence="8">
    <location>
        <begin position="257"/>
        <end position="274"/>
    </location>
</feature>
<keyword evidence="3 7" id="KW-0812">Transmembrane</keyword>
<evidence type="ECO:0000256" key="7">
    <source>
        <dbReference type="RuleBase" id="RU000320"/>
    </source>
</evidence>
<dbReference type="Pfam" id="PF00361">
    <property type="entry name" value="Proton_antipo_M"/>
    <property type="match status" value="1"/>
</dbReference>
<feature type="transmembrane region" description="Helical" evidence="8">
    <location>
        <begin position="122"/>
        <end position="139"/>
    </location>
</feature>
<protein>
    <submittedName>
        <fullName evidence="10">NADH dehydrogenase (Quinone)</fullName>
    </submittedName>
</protein>
<feature type="transmembrane region" description="Helical" evidence="8">
    <location>
        <begin position="145"/>
        <end position="162"/>
    </location>
</feature>
<dbReference type="GO" id="GO:0005886">
    <property type="term" value="C:plasma membrane"/>
    <property type="evidence" value="ECO:0007669"/>
    <property type="project" value="UniProtKB-SubCell"/>
</dbReference>
<feature type="transmembrane region" description="Helical" evidence="8">
    <location>
        <begin position="87"/>
        <end position="110"/>
    </location>
</feature>
<dbReference type="NCBIfam" id="NF005086">
    <property type="entry name" value="PRK06521.1"/>
    <property type="match status" value="1"/>
</dbReference>
<organism evidence="10">
    <name type="scientific">Leptospirillum sp. Group II '5-way CG'</name>
    <dbReference type="NCBI Taxonomy" id="419541"/>
    <lineage>
        <taxon>Bacteria</taxon>
        <taxon>Pseudomonadati</taxon>
        <taxon>Nitrospirota</taxon>
        <taxon>Nitrospiria</taxon>
        <taxon>Nitrospirales</taxon>
        <taxon>Nitrospiraceae</taxon>
        <taxon>Leptospirillum</taxon>
    </lineage>
</organism>
<feature type="transmembrane region" description="Helical" evidence="8">
    <location>
        <begin position="174"/>
        <end position="195"/>
    </location>
</feature>
<evidence type="ECO:0000256" key="4">
    <source>
        <dbReference type="ARBA" id="ARBA00022989"/>
    </source>
</evidence>
<feature type="transmembrane region" description="Helical" evidence="8">
    <location>
        <begin position="318"/>
        <end position="340"/>
    </location>
</feature>
<evidence type="ECO:0000256" key="6">
    <source>
        <dbReference type="ARBA" id="ARBA00023136"/>
    </source>
</evidence>
<feature type="transmembrane region" description="Helical" evidence="8">
    <location>
        <begin position="12"/>
        <end position="35"/>
    </location>
</feature>
<proteinExistence type="predicted"/>
<keyword evidence="5" id="KW-0560">Oxidoreductase</keyword>
<feature type="transmembrane region" description="Helical" evidence="8">
    <location>
        <begin position="399"/>
        <end position="420"/>
    </location>
</feature>
<dbReference type="PRINTS" id="PR01437">
    <property type="entry name" value="NUOXDRDTASE4"/>
</dbReference>
<dbReference type="InterPro" id="IPR001750">
    <property type="entry name" value="ND/Mrp_TM"/>
</dbReference>
<feature type="transmembrane region" description="Helical" evidence="8">
    <location>
        <begin position="360"/>
        <end position="378"/>
    </location>
</feature>
<dbReference type="AlphaFoldDB" id="B6AS28"/>
<keyword evidence="4 8" id="KW-1133">Transmembrane helix</keyword>
<dbReference type="InterPro" id="IPR052175">
    <property type="entry name" value="ComplexI-like_HydComp"/>
</dbReference>
<dbReference type="GO" id="GO:0016491">
    <property type="term" value="F:oxidoreductase activity"/>
    <property type="evidence" value="ECO:0007669"/>
    <property type="project" value="UniProtKB-KW"/>
</dbReference>
<sequence length="686" mass="73734">MTQDGPFPATPLFLAELGLAGWILLGALGAVLAGHGKKASALSFGSLLLPALLASIAGVDILIHPVPQTRDLPFGWPGIPFRLALDPLSGFFLAVLGFVSIPVLLFAIGFFRDDSVRKTRWVLFWLPLFLGTMSGVLLADDVLTFLVFWEGMALSSFFLVVTDISEEGVRKAGFLYLLMAQIGTGLILLSFFLLADGSSPDGGLSSLAFADLSRLPVSPGIAGWVFFLSFAGFGAKAGIVPLHVWLPEAHPVAPSPVSALMSGLMLKIALYGMIRVDLGLLGVSHLQPFMGVAVLAIGSLSALFGVLHALVQHDPKRLLAYHSIENIGIILIGFGLFLIFRTTGHPVPAAVAFSASLFHVLNHALFKSLLFLGAGTILKKTGTHDLNDLGGLFRTMPATSFLFLVGALAISGLPPLNGFLSEWLTFQAALFAPSLSTFLFQSAVVLSAALLALSSALTAMCFVKVTGVSFFGQARSVRASLVREDRGFELSAMAILALGCLGLGLFPSPVLSGLSSVSLSLTGQPLPFDAEKDPWLWLVPVSSSRAQYSPLLLLASFLAVLAILHLRAVLGRSQRPVRTAPTWNCGYPVRTSRMQETADAFGQPVRHFFAPFFRMERHLPSPGDDRPSYHLEVRDPFWKGLYDPLVSALLCVSDAAETIRNRRISHYLLYSVLTLILLLVFLSEGW</sequence>
<evidence type="ECO:0000259" key="9">
    <source>
        <dbReference type="Pfam" id="PF00361"/>
    </source>
</evidence>
<feature type="transmembrane region" description="Helical" evidence="8">
    <location>
        <begin position="221"/>
        <end position="245"/>
    </location>
</feature>
<dbReference type="PANTHER" id="PTHR42682">
    <property type="entry name" value="HYDROGENASE-4 COMPONENT F"/>
    <property type="match status" value="1"/>
</dbReference>
<comment type="subcellular location">
    <subcellularLocation>
        <location evidence="1">Cell membrane</location>
        <topology evidence="1">Multi-pass membrane protein</topology>
    </subcellularLocation>
    <subcellularLocation>
        <location evidence="7">Membrane</location>
        <topology evidence="7">Multi-pass membrane protein</topology>
    </subcellularLocation>
</comment>
<evidence type="ECO:0000256" key="5">
    <source>
        <dbReference type="ARBA" id="ARBA00023002"/>
    </source>
</evidence>
<reference evidence="10" key="1">
    <citation type="journal article" date="2004" name="Nature">
        <title>Community structure and metabolism through reconstruction of microbial genomes from the environment.</title>
        <authorList>
            <person name="Tyson G.W."/>
            <person name="Chapman J."/>
            <person name="Hugenholtz P."/>
            <person name="Allen E.E."/>
            <person name="Ram R.J."/>
            <person name="Richardson P.M."/>
            <person name="Solovyev V.V."/>
            <person name="Rubin E.M."/>
            <person name="Rokhsar D.S."/>
            <person name="Banfield J.F."/>
        </authorList>
    </citation>
    <scope>NUCLEOTIDE SEQUENCE [LARGE SCALE GENOMIC DNA]</scope>
</reference>
<evidence type="ECO:0000256" key="1">
    <source>
        <dbReference type="ARBA" id="ARBA00004651"/>
    </source>
</evidence>
<gene>
    <name evidence="10" type="ORF">CGL2_11391017</name>
</gene>
<feature type="transmembrane region" description="Helical" evidence="8">
    <location>
        <begin position="440"/>
        <end position="466"/>
    </location>
</feature>
<name>B6AS28_9BACT</name>
<accession>B6AS28</accession>
<dbReference type="PANTHER" id="PTHR42682:SF3">
    <property type="entry name" value="FORMATE HYDROGENLYASE SUBUNIT 3-RELATED"/>
    <property type="match status" value="1"/>
</dbReference>
<dbReference type="InterPro" id="IPR003918">
    <property type="entry name" value="NADH_UbQ_OxRdtase"/>
</dbReference>